<name>A0AAF3FF82_9BILA</name>
<keyword evidence="1" id="KW-1185">Reference proteome</keyword>
<accession>A0AAF3FF82</accession>
<dbReference type="InterPro" id="IPR029052">
    <property type="entry name" value="Metallo-depent_PP-like"/>
</dbReference>
<sequence>MTIFTAPRYFPERNNKAAVLVVDENGKCSIKVLLPCDEINTGEKAFRKEFDLSYMDSSSYQFYKTNGKLPKGRRKG</sequence>
<reference evidence="2" key="1">
    <citation type="submission" date="2024-02" db="UniProtKB">
        <authorList>
            <consortium name="WormBaseParasite"/>
        </authorList>
    </citation>
    <scope>IDENTIFICATION</scope>
</reference>
<protein>
    <submittedName>
        <fullName evidence="2">Uncharacterized protein</fullName>
    </submittedName>
</protein>
<proteinExistence type="predicted"/>
<dbReference type="Proteomes" id="UP000887575">
    <property type="component" value="Unassembled WGS sequence"/>
</dbReference>
<evidence type="ECO:0000313" key="2">
    <source>
        <dbReference type="WBParaSite" id="MBELARI_LOCUS5614"/>
    </source>
</evidence>
<dbReference type="WBParaSite" id="MBELARI_LOCUS5614">
    <property type="protein sequence ID" value="MBELARI_LOCUS5614"/>
    <property type="gene ID" value="MBELARI_LOCUS5614"/>
</dbReference>
<dbReference type="SUPFAM" id="SSF56300">
    <property type="entry name" value="Metallo-dependent phosphatases"/>
    <property type="match status" value="1"/>
</dbReference>
<evidence type="ECO:0000313" key="1">
    <source>
        <dbReference type="Proteomes" id="UP000887575"/>
    </source>
</evidence>
<dbReference type="AlphaFoldDB" id="A0AAF3FF82"/>
<organism evidence="1 2">
    <name type="scientific">Mesorhabditis belari</name>
    <dbReference type="NCBI Taxonomy" id="2138241"/>
    <lineage>
        <taxon>Eukaryota</taxon>
        <taxon>Metazoa</taxon>
        <taxon>Ecdysozoa</taxon>
        <taxon>Nematoda</taxon>
        <taxon>Chromadorea</taxon>
        <taxon>Rhabditida</taxon>
        <taxon>Rhabditina</taxon>
        <taxon>Rhabditomorpha</taxon>
        <taxon>Rhabditoidea</taxon>
        <taxon>Rhabditidae</taxon>
        <taxon>Mesorhabditinae</taxon>
        <taxon>Mesorhabditis</taxon>
    </lineage>
</organism>